<protein>
    <submittedName>
        <fullName evidence="1">Uncharacterized protein</fullName>
    </submittedName>
</protein>
<dbReference type="Proteomes" id="UP000645610">
    <property type="component" value="Unassembled WGS sequence"/>
</dbReference>
<dbReference type="RefSeq" id="WP_196288439.1">
    <property type="nucleotide sequence ID" value="NZ_JADQDP010000006.1"/>
</dbReference>
<proteinExistence type="predicted"/>
<name>A0A931BKV8_9BACT</name>
<dbReference type="AlphaFoldDB" id="A0A931BKV8"/>
<accession>A0A931BKV8</accession>
<evidence type="ECO:0000313" key="1">
    <source>
        <dbReference type="EMBL" id="MBF9144083.1"/>
    </source>
</evidence>
<keyword evidence="2" id="KW-1185">Reference proteome</keyword>
<reference evidence="1 2" key="1">
    <citation type="submission" date="2020-11" db="EMBL/GenBank/DDBJ databases">
        <authorList>
            <person name="Kim M.K."/>
        </authorList>
    </citation>
    <scope>NUCLEOTIDE SEQUENCE [LARGE SCALE GENOMIC DNA]</scope>
    <source>
        <strain evidence="1 2">BT439</strain>
    </source>
</reference>
<gene>
    <name evidence="1" type="ORF">I2I01_20745</name>
</gene>
<organism evidence="1 2">
    <name type="scientific">Hymenobacter properus</name>
    <dbReference type="NCBI Taxonomy" id="2791026"/>
    <lineage>
        <taxon>Bacteria</taxon>
        <taxon>Pseudomonadati</taxon>
        <taxon>Bacteroidota</taxon>
        <taxon>Cytophagia</taxon>
        <taxon>Cytophagales</taxon>
        <taxon>Hymenobacteraceae</taxon>
        <taxon>Hymenobacter</taxon>
    </lineage>
</organism>
<sequence length="109" mass="12385">MHDELLIEINDAIRAYCAQARSLTLTATDFYDWLASLPSGQRARVREGGLRGCRAEPEFLRFCLEWRGLDLWSFMAANLSLPAFDLWTATGQTAHYRPLPRRAAVNIIS</sequence>
<evidence type="ECO:0000313" key="2">
    <source>
        <dbReference type="Proteomes" id="UP000645610"/>
    </source>
</evidence>
<dbReference type="EMBL" id="JADQDP010000006">
    <property type="protein sequence ID" value="MBF9144083.1"/>
    <property type="molecule type" value="Genomic_DNA"/>
</dbReference>
<comment type="caution">
    <text evidence="1">The sequence shown here is derived from an EMBL/GenBank/DDBJ whole genome shotgun (WGS) entry which is preliminary data.</text>
</comment>